<dbReference type="InterPro" id="IPR039750">
    <property type="entry name" value="DRC1/DRC2"/>
</dbReference>
<dbReference type="PANTHER" id="PTHR21625">
    <property type="entry name" value="NYD-SP28 PROTEIN"/>
    <property type="match status" value="1"/>
</dbReference>
<proteinExistence type="inferred from homology"/>
<gene>
    <name evidence="16" type="primary">CCDC65</name>
    <name evidence="16" type="ORF">AV530_004157</name>
</gene>
<feature type="coiled-coil region" evidence="13">
    <location>
        <begin position="448"/>
        <end position="478"/>
    </location>
</feature>
<accession>A0A1V4JVV6</accession>
<keyword evidence="3" id="KW-0282">Flagellum</keyword>
<evidence type="ECO:0000256" key="5">
    <source>
        <dbReference type="ARBA" id="ARBA00023069"/>
    </source>
</evidence>
<keyword evidence="5" id="KW-0969">Cilium</keyword>
<dbReference type="Proteomes" id="UP000190648">
    <property type="component" value="Unassembled WGS sequence"/>
</dbReference>
<dbReference type="EMBL" id="LSYS01005895">
    <property type="protein sequence ID" value="OPJ76205.1"/>
    <property type="molecule type" value="Genomic_DNA"/>
</dbReference>
<evidence type="ECO:0000259" key="15">
    <source>
        <dbReference type="Pfam" id="PF14772"/>
    </source>
</evidence>
<evidence type="ECO:0000256" key="1">
    <source>
        <dbReference type="ARBA" id="ARBA00004611"/>
    </source>
</evidence>
<keyword evidence="2" id="KW-0963">Cytoplasm</keyword>
<dbReference type="STRING" id="372326.A0A1V4JVV6"/>
<keyword evidence="7" id="KW-0966">Cell projection</keyword>
<feature type="coiled-coil region" evidence="13">
    <location>
        <begin position="291"/>
        <end position="361"/>
    </location>
</feature>
<reference evidence="16 17" key="1">
    <citation type="submission" date="2016-02" db="EMBL/GenBank/DDBJ databases">
        <title>Band-tailed pigeon sequencing and assembly.</title>
        <authorList>
            <person name="Soares A.E."/>
            <person name="Novak B.J."/>
            <person name="Rice E.S."/>
            <person name="O'Connell B."/>
            <person name="Chang D."/>
            <person name="Weber S."/>
            <person name="Shapiro B."/>
        </authorList>
    </citation>
    <scope>NUCLEOTIDE SEQUENCE [LARGE SCALE GENOMIC DNA]</scope>
    <source>
        <strain evidence="16">BTP2013</strain>
        <tissue evidence="16">Blood</tissue>
    </source>
</reference>
<dbReference type="OrthoDB" id="7760980at2759"/>
<dbReference type="GO" id="GO:0070286">
    <property type="term" value="P:axonemal dynein complex assembly"/>
    <property type="evidence" value="ECO:0007669"/>
    <property type="project" value="InterPro"/>
</dbReference>
<evidence type="ECO:0000256" key="2">
    <source>
        <dbReference type="ARBA" id="ARBA00022490"/>
    </source>
</evidence>
<comment type="similarity">
    <text evidence="9">Belongs to the DRC2 family.</text>
</comment>
<evidence type="ECO:0000256" key="11">
    <source>
        <dbReference type="ARBA" id="ARBA00041517"/>
    </source>
</evidence>
<dbReference type="AlphaFoldDB" id="A0A1V4JVV6"/>
<evidence type="ECO:0000256" key="3">
    <source>
        <dbReference type="ARBA" id="ARBA00022846"/>
    </source>
</evidence>
<evidence type="ECO:0000256" key="6">
    <source>
        <dbReference type="ARBA" id="ARBA00023212"/>
    </source>
</evidence>
<evidence type="ECO:0000256" key="14">
    <source>
        <dbReference type="SAM" id="MobiDB-lite"/>
    </source>
</evidence>
<name>A0A1V4JVV6_PATFA</name>
<feature type="region of interest" description="Disordered" evidence="14">
    <location>
        <begin position="500"/>
        <end position="563"/>
    </location>
</feature>
<organism evidence="16 17">
    <name type="scientific">Patagioenas fasciata monilis</name>
    <dbReference type="NCBI Taxonomy" id="372326"/>
    <lineage>
        <taxon>Eukaryota</taxon>
        <taxon>Metazoa</taxon>
        <taxon>Chordata</taxon>
        <taxon>Craniata</taxon>
        <taxon>Vertebrata</taxon>
        <taxon>Euteleostomi</taxon>
        <taxon>Archelosauria</taxon>
        <taxon>Archosauria</taxon>
        <taxon>Dinosauria</taxon>
        <taxon>Saurischia</taxon>
        <taxon>Theropoda</taxon>
        <taxon>Coelurosauria</taxon>
        <taxon>Aves</taxon>
        <taxon>Neognathae</taxon>
        <taxon>Neoaves</taxon>
        <taxon>Columbimorphae</taxon>
        <taxon>Columbiformes</taxon>
        <taxon>Columbidae</taxon>
        <taxon>Patagioenas</taxon>
    </lineage>
</organism>
<dbReference type="InterPro" id="IPR039505">
    <property type="entry name" value="DRC1/2_N"/>
</dbReference>
<feature type="domain" description="Dynein regulatory complex protein 1/2 N-terminal" evidence="15">
    <location>
        <begin position="64"/>
        <end position="164"/>
    </location>
</feature>
<dbReference type="GO" id="GO:0003352">
    <property type="term" value="P:regulation of cilium movement"/>
    <property type="evidence" value="ECO:0007669"/>
    <property type="project" value="TreeGrafter"/>
</dbReference>
<evidence type="ECO:0000256" key="8">
    <source>
        <dbReference type="ARBA" id="ARBA00037841"/>
    </source>
</evidence>
<sequence>MDSPGLDLIRKSLAGARGAGGGETGGTPAAGPGVLAGAIAAMPAKRHSKASVTGQDGLLLLQSQALAQEEAAKAKRELLTRFLKDKLAKEQHSSTLNLHKLNVQWQAILREAKAKELRQDVEILSQTFARVMDCKDSAIESLVTDLEEAEEQHARALRSHLHNIDRLLQLQSCRLACLEEGYSAQLSALQSEFEAERTAILEQHKRESCYLRDMALTLEQNYSESDHEATLNFQSARDDIKNKSLQEKQYCRLQLNGKTAELWEQFRQAMQSFTEATEHQKIAFEVLKEKDQKSSREIEMQEKKLQKLQDLVAATKAQIVAHLRENEEQNQHLRMEKERALRQLQELKSKLNQARAKAHGNLARLTMQSGAALRTLQQVVDKGQRILRLAEMCRKLETEEEKLLPFYPSSLAEGEQRDAQRVFEETPTEPLAQAMRDYVGLEWFWQRFNKAKLEEKALEQERAALRQRNRQLRALLRQYMEGISISQGVLVEPNPLLRAQHKSCGPRDSPCAHGDLAQGHQGATRPNSLDPVPSSSGRESPAMSPAQRGTRGHHRDRDCPEVP</sequence>
<evidence type="ECO:0000256" key="9">
    <source>
        <dbReference type="ARBA" id="ARBA00038424"/>
    </source>
</evidence>
<comment type="subcellular location">
    <subcellularLocation>
        <location evidence="1">Cytoplasm</location>
        <location evidence="1">Cytoskeleton</location>
        <location evidence="1">Flagellum axoneme</location>
    </subcellularLocation>
    <subcellularLocation>
        <location evidence="8">Cytoplasm</location>
        <location evidence="8">Cytoskeleton</location>
        <location evidence="8">Flagellum basal body</location>
    </subcellularLocation>
</comment>
<evidence type="ECO:0000256" key="7">
    <source>
        <dbReference type="ARBA" id="ARBA00023273"/>
    </source>
</evidence>
<evidence type="ECO:0000313" key="16">
    <source>
        <dbReference type="EMBL" id="OPJ76205.1"/>
    </source>
</evidence>
<evidence type="ECO:0000256" key="10">
    <source>
        <dbReference type="ARBA" id="ARBA00040899"/>
    </source>
</evidence>
<keyword evidence="4 13" id="KW-0175">Coiled coil</keyword>
<keyword evidence="6" id="KW-0206">Cytoskeleton</keyword>
<dbReference type="Pfam" id="PF14772">
    <property type="entry name" value="NYD-SP28"/>
    <property type="match status" value="1"/>
</dbReference>
<dbReference type="GO" id="GO:0060285">
    <property type="term" value="P:cilium-dependent cell motility"/>
    <property type="evidence" value="ECO:0007669"/>
    <property type="project" value="TreeGrafter"/>
</dbReference>
<evidence type="ECO:0000256" key="4">
    <source>
        <dbReference type="ARBA" id="ARBA00023054"/>
    </source>
</evidence>
<evidence type="ECO:0000256" key="12">
    <source>
        <dbReference type="ARBA" id="ARBA00045865"/>
    </source>
</evidence>
<evidence type="ECO:0000313" key="17">
    <source>
        <dbReference type="Proteomes" id="UP000190648"/>
    </source>
</evidence>
<comment type="caution">
    <text evidence="16">The sequence shown here is derived from an EMBL/GenBank/DDBJ whole genome shotgun (WGS) entry which is preliminary data.</text>
</comment>
<dbReference type="PANTHER" id="PTHR21625:SF0">
    <property type="entry name" value="DYNEIN REGULATORY COMPLEX SUBUNIT 2"/>
    <property type="match status" value="1"/>
</dbReference>
<feature type="coiled-coil region" evidence="13">
    <location>
        <begin position="132"/>
        <end position="159"/>
    </location>
</feature>
<dbReference type="GO" id="GO:0005858">
    <property type="term" value="C:axonemal dynein complex"/>
    <property type="evidence" value="ECO:0007669"/>
    <property type="project" value="InterPro"/>
</dbReference>
<protein>
    <recommendedName>
        <fullName evidence="10">Dynein regulatory complex subunit 2</fullName>
    </recommendedName>
    <alternativeName>
        <fullName evidence="11">Coiled-coil domain-containing protein 65</fullName>
    </alternativeName>
</protein>
<keyword evidence="17" id="KW-1185">Reference proteome</keyword>
<evidence type="ECO:0000256" key="13">
    <source>
        <dbReference type="SAM" id="Coils"/>
    </source>
</evidence>
<comment type="function">
    <text evidence="12">Component of the nexin-dynein regulatory complex (N-DRC), a key regulator of ciliary/flagellar motility which maintains the alignment and integrity of the distal axoneme and regulates microtubule sliding in motile axonemes. Plays a critical role in the assembly of N-DRC and also stabilizes the assembly of multiple inner dynein arms and radial spokes. Coassembles with DRC1 to form a central scaffold needed for assembly of the N-DRC and its attachment to the outer doublet microtubules.</text>
</comment>